<feature type="chain" id="PRO_5043753345" description="GDSL esterase/lipase" evidence="2">
    <location>
        <begin position="26"/>
        <end position="370"/>
    </location>
</feature>
<gene>
    <name evidence="3" type="ORF">RHGRI_018134</name>
</gene>
<dbReference type="Proteomes" id="UP000823749">
    <property type="component" value="Chromosome 6"/>
</dbReference>
<feature type="signal peptide" evidence="2">
    <location>
        <begin position="1"/>
        <end position="25"/>
    </location>
</feature>
<keyword evidence="4" id="KW-1185">Reference proteome</keyword>
<sequence>MSSVSLQSLLFVLLCLLAFHQCSEARFIQTSKGLFRSLYTFGDSYVDPGNNDFINTPFRSNFPPYGRDFPGKVSTGRFSNGLLFPDLLAYYVGVGKYTRPYLDPRLDLKESPTAISFASATSGYDPDTANKTNAIQLIDQLENFKQYKERLAKTIGTKKAKRKFEKALFYVNAGSDDFAFTYFHDGKDQENKRTPQQYEQVLLYYIRQFLQRLLDQGARKIAVNGVPPLGCIPVGITLLPATPRNTQAVTGSQRKCLDYVNVISSDLNSMLREELDDLQSEHPEIKITYIDFEEPLLDVIQNPDDYGYTEVNKGCCGTGVSEIGTQCNGTTSLCSDADKYVFWDAAHPTQKTNEIIFKSNLAAIDDLIGR</sequence>
<dbReference type="GO" id="GO:0016788">
    <property type="term" value="F:hydrolase activity, acting on ester bonds"/>
    <property type="evidence" value="ECO:0007669"/>
    <property type="project" value="InterPro"/>
</dbReference>
<proteinExistence type="inferred from homology"/>
<evidence type="ECO:0008006" key="5">
    <source>
        <dbReference type="Google" id="ProtNLM"/>
    </source>
</evidence>
<dbReference type="Gene3D" id="3.40.50.1110">
    <property type="entry name" value="SGNH hydrolase"/>
    <property type="match status" value="1"/>
</dbReference>
<reference evidence="3 4" key="1">
    <citation type="submission" date="2020-08" db="EMBL/GenBank/DDBJ databases">
        <title>Plant Genome Project.</title>
        <authorList>
            <person name="Zhang R.-G."/>
        </authorList>
    </citation>
    <scope>NUCLEOTIDE SEQUENCE [LARGE SCALE GENOMIC DNA]</scope>
    <source>
        <strain evidence="3">WSP0</strain>
        <tissue evidence="3">Leaf</tissue>
    </source>
</reference>
<accession>A0AAV6K0E4</accession>
<evidence type="ECO:0000256" key="1">
    <source>
        <dbReference type="ARBA" id="ARBA00008668"/>
    </source>
</evidence>
<protein>
    <recommendedName>
        <fullName evidence="5">GDSL esterase/lipase</fullName>
    </recommendedName>
</protein>
<name>A0AAV6K0E4_9ERIC</name>
<keyword evidence="2" id="KW-0732">Signal</keyword>
<evidence type="ECO:0000313" key="3">
    <source>
        <dbReference type="EMBL" id="KAG5545869.1"/>
    </source>
</evidence>
<organism evidence="3 4">
    <name type="scientific">Rhododendron griersonianum</name>
    <dbReference type="NCBI Taxonomy" id="479676"/>
    <lineage>
        <taxon>Eukaryota</taxon>
        <taxon>Viridiplantae</taxon>
        <taxon>Streptophyta</taxon>
        <taxon>Embryophyta</taxon>
        <taxon>Tracheophyta</taxon>
        <taxon>Spermatophyta</taxon>
        <taxon>Magnoliopsida</taxon>
        <taxon>eudicotyledons</taxon>
        <taxon>Gunneridae</taxon>
        <taxon>Pentapetalae</taxon>
        <taxon>asterids</taxon>
        <taxon>Ericales</taxon>
        <taxon>Ericaceae</taxon>
        <taxon>Ericoideae</taxon>
        <taxon>Rhodoreae</taxon>
        <taxon>Rhododendron</taxon>
    </lineage>
</organism>
<dbReference type="InterPro" id="IPR050592">
    <property type="entry name" value="GDSL_lipolytic_enzyme"/>
</dbReference>
<comment type="caution">
    <text evidence="3">The sequence shown here is derived from an EMBL/GenBank/DDBJ whole genome shotgun (WGS) entry which is preliminary data.</text>
</comment>
<comment type="similarity">
    <text evidence="1">Belongs to the 'GDSL' lipolytic enzyme family.</text>
</comment>
<evidence type="ECO:0000256" key="2">
    <source>
        <dbReference type="SAM" id="SignalP"/>
    </source>
</evidence>
<dbReference type="AlphaFoldDB" id="A0AAV6K0E4"/>
<dbReference type="Pfam" id="PF00657">
    <property type="entry name" value="Lipase_GDSL"/>
    <property type="match status" value="1"/>
</dbReference>
<dbReference type="PANTHER" id="PTHR45642">
    <property type="entry name" value="GDSL ESTERASE/LIPASE EXL3"/>
    <property type="match status" value="1"/>
</dbReference>
<dbReference type="CDD" id="cd01837">
    <property type="entry name" value="SGNH_plant_lipase_like"/>
    <property type="match status" value="1"/>
</dbReference>
<dbReference type="PANTHER" id="PTHR45642:SF3">
    <property type="entry name" value="OS09G0540400 PROTEIN"/>
    <property type="match status" value="1"/>
</dbReference>
<dbReference type="InterPro" id="IPR036514">
    <property type="entry name" value="SGNH_hydro_sf"/>
</dbReference>
<dbReference type="SUPFAM" id="SSF52266">
    <property type="entry name" value="SGNH hydrolase"/>
    <property type="match status" value="1"/>
</dbReference>
<dbReference type="EMBL" id="JACTNZ010000006">
    <property type="protein sequence ID" value="KAG5545869.1"/>
    <property type="molecule type" value="Genomic_DNA"/>
</dbReference>
<evidence type="ECO:0000313" key="4">
    <source>
        <dbReference type="Proteomes" id="UP000823749"/>
    </source>
</evidence>
<dbReference type="InterPro" id="IPR001087">
    <property type="entry name" value="GDSL"/>
</dbReference>
<dbReference type="InterPro" id="IPR035669">
    <property type="entry name" value="SGNH_plant_lipase-like"/>
</dbReference>